<sequence>MKFEDVMTSAEAAERWKISPVTVKQACSGQRNTPPRFTPDECRKAKGTWLVSRQGMERLYGEEPKMLKIYSTATQKPWFMGTAETYKEAWNIIYEHEMRQSPCIGKWDKDAWDDGDMEEEFPNFVWPEGVDYVWTADWIAEVVPDPKEYNEEGVRGLIDNLLLSYEIVDESI</sequence>
<dbReference type="InterPro" id="IPR045403">
    <property type="entry name" value="HTH_59_Firmicutes_type"/>
</dbReference>
<dbReference type="Pfam" id="PF20038">
    <property type="entry name" value="HTH_59"/>
    <property type="match status" value="1"/>
</dbReference>
<evidence type="ECO:0000259" key="1">
    <source>
        <dbReference type="Pfam" id="PF20038"/>
    </source>
</evidence>
<proteinExistence type="predicted"/>
<evidence type="ECO:0000313" key="2">
    <source>
        <dbReference type="EMBL" id="DAD86037.1"/>
    </source>
</evidence>
<organism evidence="2">
    <name type="scientific">Myoviridae sp. ctv1i11</name>
    <dbReference type="NCBI Taxonomy" id="2826709"/>
    <lineage>
        <taxon>Viruses</taxon>
        <taxon>Duplodnaviria</taxon>
        <taxon>Heunggongvirae</taxon>
        <taxon>Uroviricota</taxon>
        <taxon>Caudoviricetes</taxon>
    </lineage>
</organism>
<name>A0A8S5MUI1_9CAUD</name>
<accession>A0A8S5MUI1</accession>
<reference evidence="2" key="1">
    <citation type="journal article" date="2021" name="Proc. Natl. Acad. Sci. U.S.A.">
        <title>A Catalog of Tens of Thousands of Viruses from Human Metagenomes Reveals Hidden Associations with Chronic Diseases.</title>
        <authorList>
            <person name="Tisza M.J."/>
            <person name="Buck C.B."/>
        </authorList>
    </citation>
    <scope>NUCLEOTIDE SEQUENCE</scope>
    <source>
        <strain evidence="2">Ctv1i11</strain>
    </source>
</reference>
<protein>
    <recommendedName>
        <fullName evidence="1">Helix-turn-helix domain-containing protein</fullName>
    </recommendedName>
</protein>
<dbReference type="EMBL" id="BK014992">
    <property type="protein sequence ID" value="DAD86037.1"/>
    <property type="molecule type" value="Genomic_DNA"/>
</dbReference>
<feature type="domain" description="Helix-turn-helix" evidence="1">
    <location>
        <begin position="1"/>
        <end position="64"/>
    </location>
</feature>